<dbReference type="AlphaFoldDB" id="A0A329BCK5"/>
<dbReference type="SUPFAM" id="SSF52172">
    <property type="entry name" value="CheY-like"/>
    <property type="match status" value="1"/>
</dbReference>
<dbReference type="PANTHER" id="PTHR44591:SF14">
    <property type="entry name" value="PROTEIN PILG"/>
    <property type="match status" value="1"/>
</dbReference>
<accession>A0A329BCK5</accession>
<dbReference type="GO" id="GO:0000160">
    <property type="term" value="P:phosphorelay signal transduction system"/>
    <property type="evidence" value="ECO:0007669"/>
    <property type="project" value="UniProtKB-KW"/>
</dbReference>
<dbReference type="SMART" id="SM00448">
    <property type="entry name" value="REC"/>
    <property type="match status" value="1"/>
</dbReference>
<dbReference type="InterPro" id="IPR001789">
    <property type="entry name" value="Sig_transdc_resp-reg_receiver"/>
</dbReference>
<evidence type="ECO:0000313" key="5">
    <source>
        <dbReference type="EMBL" id="RAS20616.1"/>
    </source>
</evidence>
<dbReference type="RefSeq" id="WP_111935225.1">
    <property type="nucleotide sequence ID" value="NZ_CADFFP010000034.1"/>
</dbReference>
<proteinExistence type="predicted"/>
<dbReference type="InterPro" id="IPR011006">
    <property type="entry name" value="CheY-like_superfamily"/>
</dbReference>
<dbReference type="PROSITE" id="PS50110">
    <property type="entry name" value="RESPONSE_REGULATORY"/>
    <property type="match status" value="1"/>
</dbReference>
<dbReference type="Pfam" id="PF00072">
    <property type="entry name" value="Response_reg"/>
    <property type="match status" value="1"/>
</dbReference>
<reference evidence="5 6" key="1">
    <citation type="submission" date="2018-06" db="EMBL/GenBank/DDBJ databases">
        <title>Genomic Encyclopedia of Type Strains, Phase III (KMG-III): the genomes of soil and plant-associated and newly described type strains.</title>
        <authorList>
            <person name="Whitman W."/>
        </authorList>
    </citation>
    <scope>NUCLEOTIDE SEQUENCE [LARGE SCALE GENOMIC DNA]</scope>
    <source>
        <strain evidence="5 6">LMG 23644</strain>
    </source>
</reference>
<sequence>MTTIVVVDDEYLITDFLSFFLREAGYSVHVARDGNAGLDVIATVTPDIVITDFMMPAMSGLELALALKADEALAHIPIILASAAQGATAREHSQLFAAVLDKPYPPSLLLDAIAGALEGPSNPETG</sequence>
<dbReference type="OrthoDB" id="9800897at2"/>
<evidence type="ECO:0000256" key="3">
    <source>
        <dbReference type="PROSITE-ProRule" id="PRU00169"/>
    </source>
</evidence>
<keyword evidence="2" id="KW-0902">Two-component regulatory system</keyword>
<dbReference type="PANTHER" id="PTHR44591">
    <property type="entry name" value="STRESS RESPONSE REGULATOR PROTEIN 1"/>
    <property type="match status" value="1"/>
</dbReference>
<evidence type="ECO:0000259" key="4">
    <source>
        <dbReference type="PROSITE" id="PS50110"/>
    </source>
</evidence>
<dbReference type="Proteomes" id="UP000248918">
    <property type="component" value="Unassembled WGS sequence"/>
</dbReference>
<evidence type="ECO:0000256" key="2">
    <source>
        <dbReference type="ARBA" id="ARBA00023012"/>
    </source>
</evidence>
<feature type="domain" description="Response regulatory" evidence="4">
    <location>
        <begin position="3"/>
        <end position="117"/>
    </location>
</feature>
<feature type="modified residue" description="4-aspartylphosphate" evidence="3">
    <location>
        <position position="52"/>
    </location>
</feature>
<name>A0A329BCK5_9BURK</name>
<evidence type="ECO:0000256" key="1">
    <source>
        <dbReference type="ARBA" id="ARBA00022553"/>
    </source>
</evidence>
<evidence type="ECO:0000313" key="6">
    <source>
        <dbReference type="Proteomes" id="UP000248918"/>
    </source>
</evidence>
<dbReference type="InterPro" id="IPR050595">
    <property type="entry name" value="Bact_response_regulator"/>
</dbReference>
<gene>
    <name evidence="5" type="ORF">BX591_13535</name>
</gene>
<organism evidence="5 6">
    <name type="scientific">Paraburkholderia bryophila</name>
    <dbReference type="NCBI Taxonomy" id="420952"/>
    <lineage>
        <taxon>Bacteria</taxon>
        <taxon>Pseudomonadati</taxon>
        <taxon>Pseudomonadota</taxon>
        <taxon>Betaproteobacteria</taxon>
        <taxon>Burkholderiales</taxon>
        <taxon>Burkholderiaceae</taxon>
        <taxon>Paraburkholderia</taxon>
    </lineage>
</organism>
<comment type="caution">
    <text evidence="5">The sequence shown here is derived from an EMBL/GenBank/DDBJ whole genome shotgun (WGS) entry which is preliminary data.</text>
</comment>
<protein>
    <submittedName>
        <fullName evidence="5">Response regulator receiver domain-containing protein</fullName>
    </submittedName>
</protein>
<dbReference type="Gene3D" id="3.40.50.2300">
    <property type="match status" value="1"/>
</dbReference>
<dbReference type="EMBL" id="QLTK01000035">
    <property type="protein sequence ID" value="RAS20616.1"/>
    <property type="molecule type" value="Genomic_DNA"/>
</dbReference>
<keyword evidence="1 3" id="KW-0597">Phosphoprotein</keyword>